<feature type="transmembrane region" description="Helical" evidence="8">
    <location>
        <begin position="175"/>
        <end position="193"/>
    </location>
</feature>
<keyword evidence="4" id="KW-0808">Transferase</keyword>
<feature type="transmembrane region" description="Helical" evidence="8">
    <location>
        <begin position="113"/>
        <end position="132"/>
    </location>
</feature>
<feature type="transmembrane region" description="Helical" evidence="8">
    <location>
        <begin position="302"/>
        <end position="323"/>
    </location>
</feature>
<organism evidence="10 11">
    <name type="scientific">Gordonia soli NBRC 108243</name>
    <dbReference type="NCBI Taxonomy" id="1223545"/>
    <lineage>
        <taxon>Bacteria</taxon>
        <taxon>Bacillati</taxon>
        <taxon>Actinomycetota</taxon>
        <taxon>Actinomycetes</taxon>
        <taxon>Mycobacteriales</taxon>
        <taxon>Gordoniaceae</taxon>
        <taxon>Gordonia</taxon>
    </lineage>
</organism>
<dbReference type="InterPro" id="IPR050297">
    <property type="entry name" value="LipidA_mod_glycosyltrf_83"/>
</dbReference>
<dbReference type="InterPro" id="IPR038731">
    <property type="entry name" value="RgtA/B/C-like"/>
</dbReference>
<proteinExistence type="predicted"/>
<name>M0QI77_9ACTN</name>
<evidence type="ECO:0000256" key="7">
    <source>
        <dbReference type="ARBA" id="ARBA00023136"/>
    </source>
</evidence>
<comment type="subcellular location">
    <subcellularLocation>
        <location evidence="1">Cell membrane</location>
        <topology evidence="1">Multi-pass membrane protein</topology>
    </subcellularLocation>
</comment>
<comment type="caution">
    <text evidence="10">The sequence shown here is derived from an EMBL/GenBank/DDBJ whole genome shotgun (WGS) entry which is preliminary data.</text>
</comment>
<dbReference type="Proteomes" id="UP000011666">
    <property type="component" value="Unassembled WGS sequence"/>
</dbReference>
<dbReference type="eggNOG" id="COG1807">
    <property type="taxonomic scope" value="Bacteria"/>
</dbReference>
<feature type="transmembrane region" description="Helical" evidence="8">
    <location>
        <begin position="80"/>
        <end position="101"/>
    </location>
</feature>
<dbReference type="PANTHER" id="PTHR33908:SF11">
    <property type="entry name" value="MEMBRANE PROTEIN"/>
    <property type="match status" value="1"/>
</dbReference>
<dbReference type="EMBL" id="BANX01000005">
    <property type="protein sequence ID" value="GAC67132.1"/>
    <property type="molecule type" value="Genomic_DNA"/>
</dbReference>
<evidence type="ECO:0000256" key="1">
    <source>
        <dbReference type="ARBA" id="ARBA00004651"/>
    </source>
</evidence>
<feature type="transmembrane region" description="Helical" evidence="8">
    <location>
        <begin position="330"/>
        <end position="349"/>
    </location>
</feature>
<keyword evidence="7 8" id="KW-0472">Membrane</keyword>
<evidence type="ECO:0000313" key="11">
    <source>
        <dbReference type="Proteomes" id="UP000011666"/>
    </source>
</evidence>
<dbReference type="GO" id="GO:0009103">
    <property type="term" value="P:lipopolysaccharide biosynthetic process"/>
    <property type="evidence" value="ECO:0007669"/>
    <property type="project" value="UniProtKB-ARBA"/>
</dbReference>
<evidence type="ECO:0000256" key="8">
    <source>
        <dbReference type="SAM" id="Phobius"/>
    </source>
</evidence>
<dbReference type="STRING" id="1223545.GS4_05_03460"/>
<evidence type="ECO:0000256" key="3">
    <source>
        <dbReference type="ARBA" id="ARBA00022676"/>
    </source>
</evidence>
<feature type="transmembrane region" description="Helical" evidence="8">
    <location>
        <begin position="279"/>
        <end position="296"/>
    </location>
</feature>
<dbReference type="Pfam" id="PF13231">
    <property type="entry name" value="PMT_2"/>
    <property type="match status" value="1"/>
</dbReference>
<feature type="transmembrane region" description="Helical" evidence="8">
    <location>
        <begin position="241"/>
        <end position="267"/>
    </location>
</feature>
<feature type="transmembrane region" description="Helical" evidence="8">
    <location>
        <begin position="200"/>
        <end position="221"/>
    </location>
</feature>
<dbReference type="AlphaFoldDB" id="M0QI77"/>
<keyword evidence="11" id="KW-1185">Reference proteome</keyword>
<dbReference type="PANTHER" id="PTHR33908">
    <property type="entry name" value="MANNOSYLTRANSFERASE YKCB-RELATED"/>
    <property type="match status" value="1"/>
</dbReference>
<gene>
    <name evidence="10" type="ORF">GS4_05_03460</name>
</gene>
<evidence type="ECO:0000259" key="9">
    <source>
        <dbReference type="Pfam" id="PF13231"/>
    </source>
</evidence>
<keyword evidence="2" id="KW-1003">Cell membrane</keyword>
<reference evidence="10 11" key="1">
    <citation type="submission" date="2013-01" db="EMBL/GenBank/DDBJ databases">
        <title>Whole genome shotgun sequence of Gordonia soli NBRC 108243.</title>
        <authorList>
            <person name="Isaki-Nakamura S."/>
            <person name="Hosoyama A."/>
            <person name="Tsuchikane K."/>
            <person name="Ando Y."/>
            <person name="Baba S."/>
            <person name="Ohji S."/>
            <person name="Hamada M."/>
            <person name="Tamura T."/>
            <person name="Yamazoe A."/>
            <person name="Yamazaki S."/>
            <person name="Fujita N."/>
        </authorList>
    </citation>
    <scope>NUCLEOTIDE SEQUENCE [LARGE SCALE GENOMIC DNA]</scope>
    <source>
        <strain evidence="10 11">NBRC 108243</strain>
    </source>
</reference>
<keyword evidence="6 8" id="KW-1133">Transmembrane helix</keyword>
<feature type="domain" description="Glycosyltransferase RgtA/B/C/D-like" evidence="9">
    <location>
        <begin position="59"/>
        <end position="219"/>
    </location>
</feature>
<dbReference type="GO" id="GO:0016763">
    <property type="term" value="F:pentosyltransferase activity"/>
    <property type="evidence" value="ECO:0007669"/>
    <property type="project" value="TreeGrafter"/>
</dbReference>
<keyword evidence="3" id="KW-0328">Glycosyltransferase</keyword>
<evidence type="ECO:0000313" key="10">
    <source>
        <dbReference type="EMBL" id="GAC67132.1"/>
    </source>
</evidence>
<evidence type="ECO:0000256" key="2">
    <source>
        <dbReference type="ARBA" id="ARBA00022475"/>
    </source>
</evidence>
<accession>M0QI77</accession>
<sequence length="500" mass="53136">MRPDPPEPKGVPPIAWSVLAPILLFATAGTVFAASRYHLFGDELYFIAAGAHPSVSYADQGPILPLLAAFTDALPGDSLIVFRLPSIILTVIAVGVTGLIAREMGGGRTAQALAALAYGTSTLLLLQANLLATNAIDAPLWVIITWGIVRWVRTRQDRLLLVAALVTALDLQAKWLVPVLWIGVVVGVAAVGPRDLLRRPLLWVGGLIVVISAIPSIVWQATHDWPQLQLSQQVAVEQAYIGGRLLFLPLLIVFAGALGVPLLVAGLWRLFRNSDARPYRFLGIAFLVVVVIFLAVNGRPYYPAGMLAVVMAAGAVGVADIAARRRSIGMGAGVVAATSLVVVVVAMPWKPADQITQAASVEDAAAMISVYGQFGWPELTRDVRGVVGSESADPTHPTPTAIVSDSYWQAGALEYYGSDLPPVYSPSRGFGYLGTPPDSATSVLWVDASDNGRPKACAAAEPIRTITGRLAFPGAATDVTIWRCSVATPWSQQWTDLQHI</sequence>
<dbReference type="GO" id="GO:0005886">
    <property type="term" value="C:plasma membrane"/>
    <property type="evidence" value="ECO:0007669"/>
    <property type="project" value="UniProtKB-SubCell"/>
</dbReference>
<evidence type="ECO:0000256" key="6">
    <source>
        <dbReference type="ARBA" id="ARBA00022989"/>
    </source>
</evidence>
<evidence type="ECO:0000256" key="4">
    <source>
        <dbReference type="ARBA" id="ARBA00022679"/>
    </source>
</evidence>
<evidence type="ECO:0000256" key="5">
    <source>
        <dbReference type="ARBA" id="ARBA00022692"/>
    </source>
</evidence>
<keyword evidence="5 8" id="KW-0812">Transmembrane</keyword>
<protein>
    <recommendedName>
        <fullName evidence="9">Glycosyltransferase RgtA/B/C/D-like domain-containing protein</fullName>
    </recommendedName>
</protein>